<feature type="domain" description="CMP/dCMP-type deaminase" evidence="3">
    <location>
        <begin position="1"/>
        <end position="120"/>
    </location>
</feature>
<dbReference type="Pfam" id="PF00383">
    <property type="entry name" value="dCMP_cyt_deam_1"/>
    <property type="match status" value="1"/>
</dbReference>
<dbReference type="PANTHER" id="PTHR11079">
    <property type="entry name" value="CYTOSINE DEAMINASE FAMILY MEMBER"/>
    <property type="match status" value="1"/>
</dbReference>
<sequence>MNHEHFMRRAIELARQAPQYPFGAVIVRRDDGQCVGQGFNRSDLNPTYHGEMVAINDCAVRHCAEDWRGFDLYTTAEPCAMCQGAIEWAGIGRVFYGTSIPYLQKLGWWQIDLRAAEVSARAVFRDTLIVGGILETECNALFAAARRGCFGTGSE</sequence>
<dbReference type="EMBL" id="CM001475">
    <property type="protein sequence ID" value="EIC28637.1"/>
    <property type="molecule type" value="Genomic_DNA"/>
</dbReference>
<dbReference type="InterPro" id="IPR016192">
    <property type="entry name" value="APOBEC/CMP_deaminase_Zn-bd"/>
</dbReference>
<dbReference type="Proteomes" id="UP000005090">
    <property type="component" value="Chromosome"/>
</dbReference>
<evidence type="ECO:0000256" key="2">
    <source>
        <dbReference type="ARBA" id="ARBA00022833"/>
    </source>
</evidence>
<keyword evidence="2" id="KW-0862">Zinc</keyword>
<dbReference type="PANTHER" id="PTHR11079:SF203">
    <property type="entry name" value="CMP_DCMP-TYPE DEAMINASE DOMAIN-CONTAINING PROTEIN"/>
    <property type="match status" value="1"/>
</dbReference>
<dbReference type="Gene3D" id="3.40.140.10">
    <property type="entry name" value="Cytidine Deaminase, domain 2"/>
    <property type="match status" value="1"/>
</dbReference>
<dbReference type="eggNOG" id="COG0590">
    <property type="taxonomic scope" value="Bacteria"/>
</dbReference>
<name>H8GQX8_METAL</name>
<dbReference type="CDD" id="cd01285">
    <property type="entry name" value="nucleoside_deaminase"/>
    <property type="match status" value="1"/>
</dbReference>
<proteinExistence type="predicted"/>
<dbReference type="AlphaFoldDB" id="H8GQX8"/>
<keyword evidence="1" id="KW-0479">Metal-binding</keyword>
<evidence type="ECO:0000313" key="4">
    <source>
        <dbReference type="EMBL" id="EIC28637.1"/>
    </source>
</evidence>
<dbReference type="PROSITE" id="PS00903">
    <property type="entry name" value="CYT_DCMP_DEAMINASES_1"/>
    <property type="match status" value="1"/>
</dbReference>
<dbReference type="SUPFAM" id="SSF53927">
    <property type="entry name" value="Cytidine deaminase-like"/>
    <property type="match status" value="1"/>
</dbReference>
<dbReference type="STRING" id="686340.Metal_0807"/>
<evidence type="ECO:0000259" key="3">
    <source>
        <dbReference type="PROSITE" id="PS51747"/>
    </source>
</evidence>
<dbReference type="GO" id="GO:0052717">
    <property type="term" value="F:tRNA-specific adenosine-34 deaminase activity"/>
    <property type="evidence" value="ECO:0007669"/>
    <property type="project" value="TreeGrafter"/>
</dbReference>
<organism evidence="4 5">
    <name type="scientific">Methylomicrobium album BG8</name>
    <dbReference type="NCBI Taxonomy" id="686340"/>
    <lineage>
        <taxon>Bacteria</taxon>
        <taxon>Pseudomonadati</taxon>
        <taxon>Pseudomonadota</taxon>
        <taxon>Gammaproteobacteria</taxon>
        <taxon>Methylococcales</taxon>
        <taxon>Methylococcaceae</taxon>
        <taxon>Methylomicrobium</taxon>
    </lineage>
</organism>
<dbReference type="InterPro" id="IPR002125">
    <property type="entry name" value="CMP_dCMP_dom"/>
</dbReference>
<dbReference type="GO" id="GO:0008270">
    <property type="term" value="F:zinc ion binding"/>
    <property type="evidence" value="ECO:0007669"/>
    <property type="project" value="InterPro"/>
</dbReference>
<reference evidence="4 5" key="1">
    <citation type="journal article" date="2013" name="Genome Announc.">
        <title>Genome Sequence of the Obligate Gammaproteobacterial Methanotroph Methylomicrobium album Strain BG8.</title>
        <authorList>
            <person name="Kits K.D."/>
            <person name="Kalyuzhnaya M.G."/>
            <person name="Klotz M.G."/>
            <person name="Jetten M.S."/>
            <person name="Op den Camp H.J."/>
            <person name="Vuilleumier S."/>
            <person name="Bringel F."/>
            <person name="Dispirito A.A."/>
            <person name="Murrell J.C."/>
            <person name="Bruce D."/>
            <person name="Cheng J.F."/>
            <person name="Copeland A."/>
            <person name="Goodwin L."/>
            <person name="Hauser L."/>
            <person name="Lajus A."/>
            <person name="Land M.L."/>
            <person name="Lapidus A."/>
            <person name="Lucas S."/>
            <person name="Medigue C."/>
            <person name="Pitluck S."/>
            <person name="Woyke T."/>
            <person name="Zeytun A."/>
            <person name="Stein L.Y."/>
        </authorList>
    </citation>
    <scope>NUCLEOTIDE SEQUENCE [LARGE SCALE GENOMIC DNA]</scope>
    <source>
        <strain evidence="4 5">BG8</strain>
    </source>
</reference>
<gene>
    <name evidence="4" type="ORF">Metal_0807</name>
</gene>
<dbReference type="HOGENOM" id="CLU_025810_5_3_6"/>
<dbReference type="InterPro" id="IPR016193">
    <property type="entry name" value="Cytidine_deaminase-like"/>
</dbReference>
<dbReference type="GO" id="GO:0002100">
    <property type="term" value="P:tRNA wobble adenosine to inosine editing"/>
    <property type="evidence" value="ECO:0007669"/>
    <property type="project" value="TreeGrafter"/>
</dbReference>
<evidence type="ECO:0000256" key="1">
    <source>
        <dbReference type="ARBA" id="ARBA00022723"/>
    </source>
</evidence>
<keyword evidence="5" id="KW-1185">Reference proteome</keyword>
<protein>
    <submittedName>
        <fullName evidence="4">Cytosine/adenosine deaminase</fullName>
    </submittedName>
</protein>
<evidence type="ECO:0000313" key="5">
    <source>
        <dbReference type="Proteomes" id="UP000005090"/>
    </source>
</evidence>
<accession>H8GQX8</accession>
<dbReference type="RefSeq" id="WP_005369866.1">
    <property type="nucleotide sequence ID" value="NZ_CM001475.1"/>
</dbReference>
<dbReference type="PROSITE" id="PS51747">
    <property type="entry name" value="CYT_DCMP_DEAMINASES_2"/>
    <property type="match status" value="1"/>
</dbReference>